<dbReference type="Proteomes" id="UP000290900">
    <property type="component" value="Unassembled WGS sequence"/>
</dbReference>
<dbReference type="GO" id="GO:0000463">
    <property type="term" value="P:maturation of LSU-rRNA from tricistronic rRNA transcript (SSU-rRNA, 5.8S rRNA, LSU-rRNA)"/>
    <property type="evidence" value="ECO:0007669"/>
    <property type="project" value="UniProtKB-UniRule"/>
</dbReference>
<dbReference type="Gene3D" id="2.130.10.10">
    <property type="entry name" value="YVTN repeat-like/Quinoprotein amine dehydrogenase"/>
    <property type="match status" value="1"/>
</dbReference>
<dbReference type="Pfam" id="PF08154">
    <property type="entry name" value="NLE"/>
    <property type="match status" value="1"/>
</dbReference>
<name>A0A448YTJ1_BRENA</name>
<dbReference type="CDD" id="cd00200">
    <property type="entry name" value="WD40"/>
    <property type="match status" value="1"/>
</dbReference>
<dbReference type="InterPro" id="IPR020472">
    <property type="entry name" value="WD40_PAC1"/>
</dbReference>
<evidence type="ECO:0000256" key="6">
    <source>
        <dbReference type="HAMAP-Rule" id="MF_03029"/>
    </source>
</evidence>
<evidence type="ECO:0000313" key="10">
    <source>
        <dbReference type="Proteomes" id="UP000290900"/>
    </source>
</evidence>
<dbReference type="AlphaFoldDB" id="A0A448YTJ1"/>
<reference evidence="9 10" key="1">
    <citation type="submission" date="2018-12" db="EMBL/GenBank/DDBJ databases">
        <authorList>
            <person name="Tiukova I."/>
            <person name="Dainat J."/>
        </authorList>
    </citation>
    <scope>NUCLEOTIDE SEQUENCE [LARGE SCALE GENOMIC DNA]</scope>
</reference>
<dbReference type="STRING" id="13370.A0A448YTJ1"/>
<dbReference type="PROSITE" id="PS50294">
    <property type="entry name" value="WD_REPEATS_REGION"/>
    <property type="match status" value="2"/>
</dbReference>
<evidence type="ECO:0000259" key="8">
    <source>
        <dbReference type="Pfam" id="PF08154"/>
    </source>
</evidence>
<evidence type="ECO:0000313" key="9">
    <source>
        <dbReference type="EMBL" id="VEU24223.1"/>
    </source>
</evidence>
<comment type="similarity">
    <text evidence="6">Belongs to the WD repeat WDR12/YTM1 family.</text>
</comment>
<keyword evidence="1 6" id="KW-0690">Ribosome biogenesis</keyword>
<protein>
    <recommendedName>
        <fullName evidence="6">Ribosome biogenesis protein YTM1</fullName>
    </recommendedName>
</protein>
<evidence type="ECO:0000256" key="5">
    <source>
        <dbReference type="ARBA" id="ARBA00023242"/>
    </source>
</evidence>
<evidence type="ECO:0000256" key="7">
    <source>
        <dbReference type="PROSITE-ProRule" id="PRU00221"/>
    </source>
</evidence>
<dbReference type="GO" id="GO:0030687">
    <property type="term" value="C:preribosome, large subunit precursor"/>
    <property type="evidence" value="ECO:0007669"/>
    <property type="project" value="UniProtKB-UniRule"/>
</dbReference>
<keyword evidence="4" id="KW-0677">Repeat</keyword>
<keyword evidence="10" id="KW-1185">Reference proteome</keyword>
<proteinExistence type="inferred from homology"/>
<dbReference type="FunCoup" id="A0A448YTJ1">
    <property type="interactions" value="950"/>
</dbReference>
<feature type="repeat" description="WD" evidence="7">
    <location>
        <begin position="362"/>
        <end position="404"/>
    </location>
</feature>
<dbReference type="Pfam" id="PF00400">
    <property type="entry name" value="WD40"/>
    <property type="match status" value="4"/>
</dbReference>
<dbReference type="GO" id="GO:0043021">
    <property type="term" value="F:ribonucleoprotein complex binding"/>
    <property type="evidence" value="ECO:0007669"/>
    <property type="project" value="UniProtKB-UniRule"/>
</dbReference>
<feature type="domain" description="NLE" evidence="8">
    <location>
        <begin position="6"/>
        <end position="70"/>
    </location>
</feature>
<dbReference type="PROSITE" id="PS50082">
    <property type="entry name" value="WD_REPEATS_2"/>
    <property type="match status" value="4"/>
</dbReference>
<dbReference type="PANTHER" id="PTHR19855">
    <property type="entry name" value="WD40 REPEAT PROTEIN 12, 37"/>
    <property type="match status" value="1"/>
</dbReference>
<gene>
    <name evidence="6" type="primary">YTM1</name>
    <name evidence="9" type="ORF">BRENAR_LOCUS4951</name>
</gene>
<dbReference type="HAMAP" id="MF_03029">
    <property type="entry name" value="WDR12"/>
    <property type="match status" value="1"/>
</dbReference>
<feature type="repeat" description="WD" evidence="7">
    <location>
        <begin position="199"/>
        <end position="240"/>
    </location>
</feature>
<evidence type="ECO:0000256" key="3">
    <source>
        <dbReference type="ARBA" id="ARBA00022574"/>
    </source>
</evidence>
<dbReference type="GO" id="GO:0070545">
    <property type="term" value="C:PeBoW complex"/>
    <property type="evidence" value="ECO:0007669"/>
    <property type="project" value="TreeGrafter"/>
</dbReference>
<dbReference type="GO" id="GO:0005654">
    <property type="term" value="C:nucleoplasm"/>
    <property type="evidence" value="ECO:0007669"/>
    <property type="project" value="UniProtKB-SubCell"/>
</dbReference>
<keyword evidence="3 7" id="KW-0853">WD repeat</keyword>
<dbReference type="InterPro" id="IPR019775">
    <property type="entry name" value="WD40_repeat_CS"/>
</dbReference>
<sequence>MDPHQVKIKLVTRDQDQALHVAPNPLYVPVSLKRYGLSEILNHLLETESPVPFEFIIDGTILKGSLNDYLTSNGLSSEAFLTLEYTRAVLPPKFLASFSNEDWISSIDSIGTMTNEGTVTSPKILSGSYDGIVRIYNMQGKVETQLMGHQQPVKAVKFLTPARFLSAGMDRVIRLWKAGAISDEDLDKDTQNGRTIALLDYHQSTVSSLAVNLATSRILSGSYDNTVALWSTKPKEMTSSDPVDTGNDGNLSSASRKRLKLAIKDSTIKRKNPLAVLESHRQPVEGVIFDPKDSTVGYSVSQDHTIKTWDLVTARCVDSKQTSYPLLSIASLEKLGLLATGSSARHINLHDPRSSKITNTQLIGHTNFVCSLVAPSENEYTLLSGSHDGTVKVWDVRADRAVYTISRESGKSKSKVFAVDWEKEIGIISGGEDKEVQINESNLQDLASR</sequence>
<dbReference type="InterPro" id="IPR015943">
    <property type="entry name" value="WD40/YVTN_repeat-like_dom_sf"/>
</dbReference>
<dbReference type="GO" id="GO:0000466">
    <property type="term" value="P:maturation of 5.8S rRNA from tricistronic rRNA transcript (SSU-rRNA, 5.8S rRNA, LSU-rRNA)"/>
    <property type="evidence" value="ECO:0007669"/>
    <property type="project" value="UniProtKB-UniRule"/>
</dbReference>
<comment type="subcellular location">
    <subcellularLocation>
        <location evidence="6">Nucleus</location>
        <location evidence="6">Nucleolus</location>
    </subcellularLocation>
    <subcellularLocation>
        <location evidence="6">Nucleus</location>
        <location evidence="6">Nucleoplasm</location>
    </subcellularLocation>
</comment>
<evidence type="ECO:0000256" key="1">
    <source>
        <dbReference type="ARBA" id="ARBA00022517"/>
    </source>
</evidence>
<feature type="repeat" description="WD" evidence="7">
    <location>
        <begin position="146"/>
        <end position="177"/>
    </location>
</feature>
<dbReference type="PANTHER" id="PTHR19855:SF11">
    <property type="entry name" value="RIBOSOME BIOGENESIS PROTEIN WDR12"/>
    <property type="match status" value="1"/>
</dbReference>
<dbReference type="OrthoDB" id="10251381at2759"/>
<dbReference type="InterPro" id="IPR001680">
    <property type="entry name" value="WD40_rpt"/>
</dbReference>
<dbReference type="PRINTS" id="PR00320">
    <property type="entry name" value="GPROTEINBRPT"/>
</dbReference>
<dbReference type="EMBL" id="CAACVR010000075">
    <property type="protein sequence ID" value="VEU24223.1"/>
    <property type="molecule type" value="Genomic_DNA"/>
</dbReference>
<dbReference type="SMART" id="SM00320">
    <property type="entry name" value="WD40"/>
    <property type="match status" value="7"/>
</dbReference>
<dbReference type="InParanoid" id="A0A448YTJ1"/>
<organism evidence="9 10">
    <name type="scientific">Brettanomyces naardenensis</name>
    <name type="common">Yeast</name>
    <dbReference type="NCBI Taxonomy" id="13370"/>
    <lineage>
        <taxon>Eukaryota</taxon>
        <taxon>Fungi</taxon>
        <taxon>Dikarya</taxon>
        <taxon>Ascomycota</taxon>
        <taxon>Saccharomycotina</taxon>
        <taxon>Pichiomycetes</taxon>
        <taxon>Pichiales</taxon>
        <taxon>Pichiaceae</taxon>
        <taxon>Brettanomyces</taxon>
    </lineage>
</organism>
<accession>A0A448YTJ1</accession>
<feature type="repeat" description="WD" evidence="7">
    <location>
        <begin position="277"/>
        <end position="319"/>
    </location>
</feature>
<evidence type="ECO:0000256" key="2">
    <source>
        <dbReference type="ARBA" id="ARBA00022552"/>
    </source>
</evidence>
<comment type="function">
    <text evidence="6">Component of the NOP7 complex, which is required for maturation of the 25S and 5.8S ribosomal RNAs and formation of the 60S ribosome.</text>
</comment>
<dbReference type="InterPro" id="IPR012972">
    <property type="entry name" value="NLE"/>
</dbReference>
<dbReference type="SUPFAM" id="SSF50978">
    <property type="entry name" value="WD40 repeat-like"/>
    <property type="match status" value="1"/>
</dbReference>
<dbReference type="PROSITE" id="PS00678">
    <property type="entry name" value="WD_REPEATS_1"/>
    <property type="match status" value="1"/>
</dbReference>
<dbReference type="InterPro" id="IPR028599">
    <property type="entry name" value="WDR12/Ytm1"/>
</dbReference>
<keyword evidence="2 6" id="KW-0698">rRNA processing</keyword>
<keyword evidence="5 6" id="KW-0539">Nucleus</keyword>
<comment type="subunit">
    <text evidence="6">Component of the NOP7 complex, composed of ERB1, NOP7 and YTM1. Within the NOP7 complex ERB1 appears to interact directly with NOP7 and YTM1. The NOP7 complex also associates with the 66S pre-ribosome.</text>
</comment>
<dbReference type="InterPro" id="IPR036322">
    <property type="entry name" value="WD40_repeat_dom_sf"/>
</dbReference>
<evidence type="ECO:0000256" key="4">
    <source>
        <dbReference type="ARBA" id="ARBA00022737"/>
    </source>
</evidence>